<protein>
    <submittedName>
        <fullName evidence="2">Uncharacterized protein</fullName>
    </submittedName>
</protein>
<sequence>MLLGGVGARQRARLRRRRRASHCPRLRSSPRRALKLRALLLLGARPLRTRLALLLATFVRRVAPCVLSSRALVPGVPCLPVSPPRLSLRHARTSRCTSLCFTLPRPAKRRVASFLCLLRITAASMPPTFFPRCSKARRGRFK</sequence>
<evidence type="ECO:0000313" key="2">
    <source>
        <dbReference type="EMBL" id="KZV83377.1"/>
    </source>
</evidence>
<feature type="compositionally biased region" description="Basic residues" evidence="1">
    <location>
        <begin position="10"/>
        <end position="22"/>
    </location>
</feature>
<evidence type="ECO:0000256" key="1">
    <source>
        <dbReference type="SAM" id="MobiDB-lite"/>
    </source>
</evidence>
<dbReference type="AlphaFoldDB" id="A0A165CXM9"/>
<gene>
    <name evidence="2" type="ORF">EXIGLDRAFT_315892</name>
</gene>
<feature type="region of interest" description="Disordered" evidence="1">
    <location>
        <begin position="1"/>
        <end position="22"/>
    </location>
</feature>
<dbReference type="Proteomes" id="UP000077266">
    <property type="component" value="Unassembled WGS sequence"/>
</dbReference>
<dbReference type="EMBL" id="KV426275">
    <property type="protein sequence ID" value="KZV83377.1"/>
    <property type="molecule type" value="Genomic_DNA"/>
</dbReference>
<keyword evidence="3" id="KW-1185">Reference proteome</keyword>
<organism evidence="2 3">
    <name type="scientific">Exidia glandulosa HHB12029</name>
    <dbReference type="NCBI Taxonomy" id="1314781"/>
    <lineage>
        <taxon>Eukaryota</taxon>
        <taxon>Fungi</taxon>
        <taxon>Dikarya</taxon>
        <taxon>Basidiomycota</taxon>
        <taxon>Agaricomycotina</taxon>
        <taxon>Agaricomycetes</taxon>
        <taxon>Auriculariales</taxon>
        <taxon>Exidiaceae</taxon>
        <taxon>Exidia</taxon>
    </lineage>
</organism>
<reference evidence="2 3" key="1">
    <citation type="journal article" date="2016" name="Mol. Biol. Evol.">
        <title>Comparative Genomics of Early-Diverging Mushroom-Forming Fungi Provides Insights into the Origins of Lignocellulose Decay Capabilities.</title>
        <authorList>
            <person name="Nagy L.G."/>
            <person name="Riley R."/>
            <person name="Tritt A."/>
            <person name="Adam C."/>
            <person name="Daum C."/>
            <person name="Floudas D."/>
            <person name="Sun H."/>
            <person name="Yadav J.S."/>
            <person name="Pangilinan J."/>
            <person name="Larsson K.H."/>
            <person name="Matsuura K."/>
            <person name="Barry K."/>
            <person name="Labutti K."/>
            <person name="Kuo R."/>
            <person name="Ohm R.A."/>
            <person name="Bhattacharya S.S."/>
            <person name="Shirouzu T."/>
            <person name="Yoshinaga Y."/>
            <person name="Martin F.M."/>
            <person name="Grigoriev I.V."/>
            <person name="Hibbett D.S."/>
        </authorList>
    </citation>
    <scope>NUCLEOTIDE SEQUENCE [LARGE SCALE GENOMIC DNA]</scope>
    <source>
        <strain evidence="2 3">HHB12029</strain>
    </source>
</reference>
<dbReference type="InParanoid" id="A0A165CXM9"/>
<accession>A0A165CXM9</accession>
<evidence type="ECO:0000313" key="3">
    <source>
        <dbReference type="Proteomes" id="UP000077266"/>
    </source>
</evidence>
<name>A0A165CXM9_EXIGL</name>
<proteinExistence type="predicted"/>